<feature type="domain" description="CBS" evidence="12">
    <location>
        <begin position="647"/>
        <end position="708"/>
    </location>
</feature>
<evidence type="ECO:0000256" key="8">
    <source>
        <dbReference type="ARBA" id="ARBA00023136"/>
    </source>
</evidence>
<evidence type="ECO:0000256" key="3">
    <source>
        <dbReference type="ARBA" id="ARBA00022692"/>
    </source>
</evidence>
<reference evidence="13" key="1">
    <citation type="submission" date="2021-01" db="EMBL/GenBank/DDBJ databases">
        <authorList>
            <person name="Corre E."/>
            <person name="Pelletier E."/>
            <person name="Niang G."/>
            <person name="Scheremetjew M."/>
            <person name="Finn R."/>
            <person name="Kale V."/>
            <person name="Holt S."/>
            <person name="Cochrane G."/>
            <person name="Meng A."/>
            <person name="Brown T."/>
            <person name="Cohen L."/>
        </authorList>
    </citation>
    <scope>NUCLEOTIDE SEQUENCE</scope>
    <source>
        <strain evidence="13">CCMP2084</strain>
    </source>
</reference>
<keyword evidence="3 11" id="KW-0812">Transmembrane</keyword>
<dbReference type="InterPro" id="IPR014743">
    <property type="entry name" value="Cl-channel_core"/>
</dbReference>
<evidence type="ECO:0000313" key="13">
    <source>
        <dbReference type="EMBL" id="CAD9820812.1"/>
    </source>
</evidence>
<evidence type="ECO:0000256" key="7">
    <source>
        <dbReference type="ARBA" id="ARBA00023122"/>
    </source>
</evidence>
<evidence type="ECO:0000256" key="6">
    <source>
        <dbReference type="ARBA" id="ARBA00023065"/>
    </source>
</evidence>
<evidence type="ECO:0000259" key="12">
    <source>
        <dbReference type="PROSITE" id="PS51371"/>
    </source>
</evidence>
<dbReference type="SUPFAM" id="SSF54631">
    <property type="entry name" value="CBS-domain pair"/>
    <property type="match status" value="1"/>
</dbReference>
<dbReference type="Gene3D" id="3.10.580.10">
    <property type="entry name" value="CBS-domain"/>
    <property type="match status" value="2"/>
</dbReference>
<organism evidence="13">
    <name type="scientific">Attheya septentrionalis</name>
    <dbReference type="NCBI Taxonomy" id="420275"/>
    <lineage>
        <taxon>Eukaryota</taxon>
        <taxon>Sar</taxon>
        <taxon>Stramenopiles</taxon>
        <taxon>Ochrophyta</taxon>
        <taxon>Bacillariophyta</taxon>
        <taxon>Coscinodiscophyceae</taxon>
        <taxon>Chaetocerotophycidae</taxon>
        <taxon>Chaetocerotales</taxon>
        <taxon>Attheyaceae</taxon>
        <taxon>Attheya</taxon>
    </lineage>
</organism>
<comment type="subcellular location">
    <subcellularLocation>
        <location evidence="1 11">Membrane</location>
        <topology evidence="1 11">Multi-pass membrane protein</topology>
    </subcellularLocation>
</comment>
<evidence type="ECO:0000256" key="9">
    <source>
        <dbReference type="ARBA" id="ARBA00023214"/>
    </source>
</evidence>
<proteinExistence type="inferred from homology"/>
<evidence type="ECO:0000256" key="11">
    <source>
        <dbReference type="RuleBase" id="RU361221"/>
    </source>
</evidence>
<dbReference type="PANTHER" id="PTHR11689:SF161">
    <property type="entry name" value="CHLORIDE CHANNEL PROTEIN"/>
    <property type="match status" value="1"/>
</dbReference>
<dbReference type="EMBL" id="HBHQ01018842">
    <property type="protein sequence ID" value="CAD9820812.1"/>
    <property type="molecule type" value="Transcribed_RNA"/>
</dbReference>
<dbReference type="InterPro" id="IPR001807">
    <property type="entry name" value="ClC"/>
</dbReference>
<dbReference type="AlphaFoldDB" id="A0A7S2XPI2"/>
<dbReference type="PRINTS" id="PR00762">
    <property type="entry name" value="CLCHANNEL"/>
</dbReference>
<dbReference type="SUPFAM" id="SSF81340">
    <property type="entry name" value="Clc chloride channel"/>
    <property type="match status" value="1"/>
</dbReference>
<evidence type="ECO:0000256" key="1">
    <source>
        <dbReference type="ARBA" id="ARBA00004141"/>
    </source>
</evidence>
<accession>A0A7S2XPI2</accession>
<evidence type="ECO:0000256" key="5">
    <source>
        <dbReference type="ARBA" id="ARBA00022989"/>
    </source>
</evidence>
<comment type="caution">
    <text evidence="11">Lacks conserved residue(s) required for the propagation of feature annotation.</text>
</comment>
<keyword evidence="2 11" id="KW-0813">Transport</keyword>
<feature type="transmembrane region" description="Helical" evidence="11">
    <location>
        <begin position="105"/>
        <end position="129"/>
    </location>
</feature>
<evidence type="ECO:0000256" key="2">
    <source>
        <dbReference type="ARBA" id="ARBA00022448"/>
    </source>
</evidence>
<keyword evidence="5 11" id="KW-1133">Transmembrane helix</keyword>
<keyword evidence="9 11" id="KW-0868">Chloride</keyword>
<dbReference type="Pfam" id="PF00654">
    <property type="entry name" value="Voltage_CLC"/>
    <property type="match status" value="1"/>
</dbReference>
<dbReference type="GO" id="GO:0016020">
    <property type="term" value="C:membrane"/>
    <property type="evidence" value="ECO:0007669"/>
    <property type="project" value="UniProtKB-SubCell"/>
</dbReference>
<feature type="domain" description="CBS" evidence="12">
    <location>
        <begin position="460"/>
        <end position="519"/>
    </location>
</feature>
<dbReference type="Pfam" id="PF00571">
    <property type="entry name" value="CBS"/>
    <property type="match status" value="2"/>
</dbReference>
<dbReference type="InterPro" id="IPR046342">
    <property type="entry name" value="CBS_dom_sf"/>
</dbReference>
<feature type="transmembrane region" description="Helical" evidence="11">
    <location>
        <begin position="345"/>
        <end position="364"/>
    </location>
</feature>
<dbReference type="SMART" id="SM00116">
    <property type="entry name" value="CBS"/>
    <property type="match status" value="2"/>
</dbReference>
<sequence>MTKTARFEWSVRGFRTNHPRLAKILGCALPPMKDDSHHHPSSATSSLRGMQFPKELDLFNGSAKGSEDAGGGCCCKGECCCNNSIFTTLANDLSHFRNDMERRDLISIGAATGFAAAFGAPIGGLLFSLEEASSFFATTLLWKTLTATTIATFCLAIYRGDLSQYSVISLAALSTPDDHVFINRFLEMPLYAIVGAAGGLLGAIFNGCWKRMTKARKAIFYNGRMSAKARIIWKIAEVAFVSILTSTLMFVLPIALKFTCKSSVGSDKFESAVDGKALSDVNRFNCPSGQVNELGTIFFGSRDDAIKEILTDPSTFDERTLLTVGVVFFILMILTFGVSLPTGIFMPTVLIGSSLGGFAGLSFQRMFGDTISPSTFALLGAAALLTGLQRSTVSICVILVEGTGQTKILMPVIVTVVVARYVGDRFNHGLYEMAMEMKGYPFLDHHISRIYDIHKVSDVMSSPVRTVSSVERAGDIEKLLLRSSHHGFPVVEPITQKFLGIIRRDQLVALLECSIYMEMSNTGSNRSLVSLDSGRVRANTADSERTSLVDSPFMNLAYHIKDDRYVNLDESSRKLKTLEDEFDQNAWLMDNILLTEDEKFTFSRDETLPNRPVKRKRRATVTIEDGNLVVFLADDDRGKHVDVASVMNQGAYCITESCPLSKAQSMFTALGLRHLVVLGGKYGGTVVGMITRCNLDERFIKERTGCDL</sequence>
<keyword evidence="4" id="KW-0677">Repeat</keyword>
<name>A0A7S2XPI2_9STRA</name>
<feature type="transmembrane region" description="Helical" evidence="11">
    <location>
        <begin position="188"/>
        <end position="210"/>
    </location>
</feature>
<feature type="transmembrane region" description="Helical" evidence="11">
    <location>
        <begin position="231"/>
        <end position="256"/>
    </location>
</feature>
<gene>
    <name evidence="13" type="ORF">ASEP1449_LOCUS12645</name>
</gene>
<dbReference type="InterPro" id="IPR051280">
    <property type="entry name" value="Cl-channel/antiporter"/>
</dbReference>
<dbReference type="GO" id="GO:0005254">
    <property type="term" value="F:chloride channel activity"/>
    <property type="evidence" value="ECO:0007669"/>
    <property type="project" value="UniProtKB-UniRule"/>
</dbReference>
<evidence type="ECO:0000256" key="10">
    <source>
        <dbReference type="PROSITE-ProRule" id="PRU00703"/>
    </source>
</evidence>
<comment type="similarity">
    <text evidence="11">Belongs to the chloride channel (TC 2.A.49) family.</text>
</comment>
<evidence type="ECO:0000256" key="4">
    <source>
        <dbReference type="ARBA" id="ARBA00022737"/>
    </source>
</evidence>
<keyword evidence="6 11" id="KW-0406">Ion transport</keyword>
<keyword evidence="7 10" id="KW-0129">CBS domain</keyword>
<protein>
    <recommendedName>
        <fullName evidence="11">Chloride channel protein</fullName>
    </recommendedName>
</protein>
<dbReference type="PROSITE" id="PS51371">
    <property type="entry name" value="CBS"/>
    <property type="match status" value="2"/>
</dbReference>
<feature type="transmembrane region" description="Helical" evidence="11">
    <location>
        <begin position="320"/>
        <end position="338"/>
    </location>
</feature>
<dbReference type="Gene3D" id="1.10.3080.10">
    <property type="entry name" value="Clc chloride channel"/>
    <property type="match status" value="1"/>
</dbReference>
<keyword evidence="8 11" id="KW-0472">Membrane</keyword>
<dbReference type="PANTHER" id="PTHR11689">
    <property type="entry name" value="CHLORIDE CHANNEL PROTEIN CLC FAMILY MEMBER"/>
    <property type="match status" value="1"/>
</dbReference>
<dbReference type="InterPro" id="IPR000644">
    <property type="entry name" value="CBS_dom"/>
</dbReference>